<gene>
    <name evidence="1" type="ORF">TMI583_LOCUS44184</name>
</gene>
<organism evidence="1 2">
    <name type="scientific">Didymodactylos carnosus</name>
    <dbReference type="NCBI Taxonomy" id="1234261"/>
    <lineage>
        <taxon>Eukaryota</taxon>
        <taxon>Metazoa</taxon>
        <taxon>Spiralia</taxon>
        <taxon>Gnathifera</taxon>
        <taxon>Rotifera</taxon>
        <taxon>Eurotatoria</taxon>
        <taxon>Bdelloidea</taxon>
        <taxon>Philodinida</taxon>
        <taxon>Philodinidae</taxon>
        <taxon>Didymodactylos</taxon>
    </lineage>
</organism>
<accession>A0A8S2VWD5</accession>
<proteinExistence type="predicted"/>
<protein>
    <submittedName>
        <fullName evidence="1">Uncharacterized protein</fullName>
    </submittedName>
</protein>
<sequence length="81" mass="8553">MVHAIHIHVSREDILSQLQLLVIRVRLIPRPVNGNWSGYLDAPGVCSGTCGNGNKLQISRTRTCVGATAGGASCPDLGVQC</sequence>
<name>A0A8S2VWD5_9BILA</name>
<dbReference type="InterPro" id="IPR036383">
    <property type="entry name" value="TSP1_rpt_sf"/>
</dbReference>
<evidence type="ECO:0000313" key="2">
    <source>
        <dbReference type="Proteomes" id="UP000682733"/>
    </source>
</evidence>
<dbReference type="Gene3D" id="2.20.100.10">
    <property type="entry name" value="Thrombospondin type-1 (TSP1) repeat"/>
    <property type="match status" value="1"/>
</dbReference>
<comment type="caution">
    <text evidence="1">The sequence shown here is derived from an EMBL/GenBank/DDBJ whole genome shotgun (WGS) entry which is preliminary data.</text>
</comment>
<evidence type="ECO:0000313" key="1">
    <source>
        <dbReference type="EMBL" id="CAF4415220.1"/>
    </source>
</evidence>
<reference evidence="1" key="1">
    <citation type="submission" date="2021-02" db="EMBL/GenBank/DDBJ databases">
        <authorList>
            <person name="Nowell W R."/>
        </authorList>
    </citation>
    <scope>NUCLEOTIDE SEQUENCE</scope>
</reference>
<dbReference type="Proteomes" id="UP000682733">
    <property type="component" value="Unassembled WGS sequence"/>
</dbReference>
<dbReference type="AlphaFoldDB" id="A0A8S2VWD5"/>
<dbReference type="EMBL" id="CAJOBA010075459">
    <property type="protein sequence ID" value="CAF4415220.1"/>
    <property type="molecule type" value="Genomic_DNA"/>
</dbReference>